<dbReference type="EMBL" id="CWQJ01000060">
    <property type="protein sequence ID" value="CSC92076.1"/>
    <property type="molecule type" value="Genomic_DNA"/>
</dbReference>
<gene>
    <name evidence="1" type="ORF">ERS013201_03892</name>
</gene>
<dbReference type="AlphaFoldDB" id="A0A656A1G9"/>
<accession>A0A656A1G9</accession>
<protein>
    <submittedName>
        <fullName evidence="1">Uncharacterized protein</fullName>
    </submittedName>
</protein>
<evidence type="ECO:0000313" key="1">
    <source>
        <dbReference type="EMBL" id="CSC92076.1"/>
    </source>
</evidence>
<dbReference type="RefSeq" id="WP_053034813.1">
    <property type="nucleotide sequence ID" value="NZ_CWSO01000019.1"/>
</dbReference>
<name>A0A656A1G9_VIBCL</name>
<sequence>MHNQIKNLTPEALLSIAKASGQIFYHNGDDSLGIAEICTSSQSFHFSDAKEKAHAKYLIQNLLENHMITQKSSVLYDLTNEHGLKNKSVKSVASDVIDQDIIEIKPNFCGIGINFNALYRKLLK</sequence>
<evidence type="ECO:0000313" key="2">
    <source>
        <dbReference type="Proteomes" id="UP000046067"/>
    </source>
</evidence>
<organism evidence="1 2">
    <name type="scientific">Vibrio cholerae</name>
    <dbReference type="NCBI Taxonomy" id="666"/>
    <lineage>
        <taxon>Bacteria</taxon>
        <taxon>Pseudomonadati</taxon>
        <taxon>Pseudomonadota</taxon>
        <taxon>Gammaproteobacteria</taxon>
        <taxon>Vibrionales</taxon>
        <taxon>Vibrionaceae</taxon>
        <taxon>Vibrio</taxon>
    </lineage>
</organism>
<reference evidence="1 2" key="1">
    <citation type="submission" date="2015-07" db="EMBL/GenBank/DDBJ databases">
        <authorList>
            <consortium name="Pathogen Informatics"/>
        </authorList>
    </citation>
    <scope>NUCLEOTIDE SEQUENCE [LARGE SCALE GENOMIC DNA]</scope>
    <source>
        <strain evidence="1 2">A325</strain>
    </source>
</reference>
<dbReference type="Proteomes" id="UP000046067">
    <property type="component" value="Unassembled WGS sequence"/>
</dbReference>
<proteinExistence type="predicted"/>